<evidence type="ECO:0000313" key="2">
    <source>
        <dbReference type="EMBL" id="TCU98688.1"/>
    </source>
</evidence>
<dbReference type="InterPro" id="IPR029058">
    <property type="entry name" value="AB_hydrolase_fold"/>
</dbReference>
<evidence type="ECO:0000313" key="3">
    <source>
        <dbReference type="Proteomes" id="UP000295110"/>
    </source>
</evidence>
<dbReference type="EMBL" id="SMBU01000010">
    <property type="protein sequence ID" value="TCU98688.1"/>
    <property type="molecule type" value="Genomic_DNA"/>
</dbReference>
<dbReference type="Gene3D" id="3.40.50.1820">
    <property type="entry name" value="alpha/beta hydrolase"/>
    <property type="match status" value="1"/>
</dbReference>
<dbReference type="Proteomes" id="UP000295110">
    <property type="component" value="Unassembled WGS sequence"/>
</dbReference>
<dbReference type="InterPro" id="IPR016986">
    <property type="entry name" value="UCP031982_abhydr"/>
</dbReference>
<keyword evidence="2" id="KW-0378">Hydrolase</keyword>
<sequence>MFLRPLLAGLALCLTAQATPMGALTLPADEVGEAVTVFYPAAEPARPVQRGVFELELAPDAAPLPGNGRLVVVSHGSGGNPWVNAEVSQALVNAGFVVALPRHRGDSTRDGGHPGPESWKLRPAEMSRAIDRVAADPRFAGLRLDRVGAYGMSAGGHTALSLAGGAWSPERFRAHCEQHLAEDFNACVGLATRLSGGWLDGFKLWLARRVLNSRFGEATPQTYDDPRFAAIVAGVPAAADFDPASLARPRVPLGLVTVGRDRWLPARWHSDAILAACQTCEHLADLPDAGHGALLAPPPPPGVLGALECDLICDPEGFDRAAATPRWIVPTVDFFRRHLLSGAAP</sequence>
<reference evidence="2 3" key="1">
    <citation type="submission" date="2019-03" db="EMBL/GenBank/DDBJ databases">
        <title>Genomic Encyclopedia of Type Strains, Phase IV (KMG-IV): sequencing the most valuable type-strain genomes for metagenomic binning, comparative biology and taxonomic classification.</title>
        <authorList>
            <person name="Goeker M."/>
        </authorList>
    </citation>
    <scope>NUCLEOTIDE SEQUENCE [LARGE SCALE GENOMIC DNA]</scope>
    <source>
        <strain evidence="2 3">DSM 654</strain>
    </source>
</reference>
<dbReference type="OrthoDB" id="192696at2"/>
<dbReference type="RefSeq" id="WP_132571375.1">
    <property type="nucleotide sequence ID" value="NZ_CBCSGL010000015.1"/>
</dbReference>
<protein>
    <submittedName>
        <fullName evidence="2">Putative dienelactone hydrolase</fullName>
    </submittedName>
</protein>
<keyword evidence="1" id="KW-0732">Signal</keyword>
<dbReference type="SUPFAM" id="SSF53474">
    <property type="entry name" value="alpha/beta-Hydrolases"/>
    <property type="match status" value="1"/>
</dbReference>
<dbReference type="GO" id="GO:0016787">
    <property type="term" value="F:hydrolase activity"/>
    <property type="evidence" value="ECO:0007669"/>
    <property type="project" value="UniProtKB-KW"/>
</dbReference>
<proteinExistence type="predicted"/>
<dbReference type="AlphaFoldDB" id="A0A4R3V5S6"/>
<name>A0A4R3V5S6_ROSSA</name>
<evidence type="ECO:0000256" key="1">
    <source>
        <dbReference type="SAM" id="SignalP"/>
    </source>
</evidence>
<feature type="signal peptide" evidence="1">
    <location>
        <begin position="1"/>
        <end position="18"/>
    </location>
</feature>
<feature type="chain" id="PRO_5020962359" evidence="1">
    <location>
        <begin position="19"/>
        <end position="345"/>
    </location>
</feature>
<dbReference type="PIRSF" id="PIRSF031982">
    <property type="entry name" value="UCP031982_abhydr"/>
    <property type="match status" value="1"/>
</dbReference>
<comment type="caution">
    <text evidence="2">The sequence shown here is derived from an EMBL/GenBank/DDBJ whole genome shotgun (WGS) entry which is preliminary data.</text>
</comment>
<keyword evidence="3" id="KW-1185">Reference proteome</keyword>
<organism evidence="2 3">
    <name type="scientific">Roseateles saccharophilus</name>
    <name type="common">Pseudomonas saccharophila</name>
    <dbReference type="NCBI Taxonomy" id="304"/>
    <lineage>
        <taxon>Bacteria</taxon>
        <taxon>Pseudomonadati</taxon>
        <taxon>Pseudomonadota</taxon>
        <taxon>Betaproteobacteria</taxon>
        <taxon>Burkholderiales</taxon>
        <taxon>Sphaerotilaceae</taxon>
        <taxon>Roseateles</taxon>
    </lineage>
</organism>
<accession>A0A4R3V5S6</accession>
<gene>
    <name evidence="2" type="ORF">EV671_1010137</name>
</gene>